<dbReference type="EMBL" id="MU827779">
    <property type="protein sequence ID" value="KAJ7339588.1"/>
    <property type="molecule type" value="Genomic_DNA"/>
</dbReference>
<evidence type="ECO:0000256" key="2">
    <source>
        <dbReference type="SAM" id="SignalP"/>
    </source>
</evidence>
<comment type="caution">
    <text evidence="3">The sequence shown here is derived from an EMBL/GenBank/DDBJ whole genome shotgun (WGS) entry which is preliminary data.</text>
</comment>
<feature type="region of interest" description="Disordered" evidence="1">
    <location>
        <begin position="77"/>
        <end position="118"/>
    </location>
</feature>
<evidence type="ECO:0000313" key="4">
    <source>
        <dbReference type="Proteomes" id="UP001163046"/>
    </source>
</evidence>
<gene>
    <name evidence="3" type="ORF">OS493_005991</name>
</gene>
<dbReference type="Proteomes" id="UP001163046">
    <property type="component" value="Unassembled WGS sequence"/>
</dbReference>
<feature type="chain" id="PRO_5040838224" evidence="2">
    <location>
        <begin position="20"/>
        <end position="118"/>
    </location>
</feature>
<evidence type="ECO:0000313" key="3">
    <source>
        <dbReference type="EMBL" id="KAJ7339588.1"/>
    </source>
</evidence>
<feature type="signal peptide" evidence="2">
    <location>
        <begin position="1"/>
        <end position="19"/>
    </location>
</feature>
<keyword evidence="2" id="KW-0732">Signal</keyword>
<proteinExistence type="predicted"/>
<accession>A0A9W9YIT7</accession>
<name>A0A9W9YIT7_9CNID</name>
<dbReference type="AlphaFoldDB" id="A0A9W9YIT7"/>
<protein>
    <submittedName>
        <fullName evidence="3">Uncharacterized protein</fullName>
    </submittedName>
</protein>
<sequence>MKLLVLSLLVLTSVCFVLGAEEDSFDLDANEGELFDAPENFVEDEENYMEDDEDFEEDDDSNGTKLKVTKRPVVEVKPVETFPPVPPGEPEAGSGEPNQADIPDLKEKLGLNNVDTKK</sequence>
<organism evidence="3 4">
    <name type="scientific">Desmophyllum pertusum</name>
    <dbReference type="NCBI Taxonomy" id="174260"/>
    <lineage>
        <taxon>Eukaryota</taxon>
        <taxon>Metazoa</taxon>
        <taxon>Cnidaria</taxon>
        <taxon>Anthozoa</taxon>
        <taxon>Hexacorallia</taxon>
        <taxon>Scleractinia</taxon>
        <taxon>Caryophylliina</taxon>
        <taxon>Caryophylliidae</taxon>
        <taxon>Desmophyllum</taxon>
    </lineage>
</organism>
<reference evidence="3" key="1">
    <citation type="submission" date="2023-01" db="EMBL/GenBank/DDBJ databases">
        <title>Genome assembly of the deep-sea coral Lophelia pertusa.</title>
        <authorList>
            <person name="Herrera S."/>
            <person name="Cordes E."/>
        </authorList>
    </citation>
    <scope>NUCLEOTIDE SEQUENCE</scope>
    <source>
        <strain evidence="3">USNM1676648</strain>
        <tissue evidence="3">Polyp</tissue>
    </source>
</reference>
<feature type="compositionally biased region" description="Basic and acidic residues" evidence="1">
    <location>
        <begin position="103"/>
        <end position="118"/>
    </location>
</feature>
<keyword evidence="4" id="KW-1185">Reference proteome</keyword>
<evidence type="ECO:0000256" key="1">
    <source>
        <dbReference type="SAM" id="MobiDB-lite"/>
    </source>
</evidence>